<dbReference type="FunFam" id="1.20.1720.10:FF:000004">
    <property type="entry name" value="EmrB/QacA family drug resistance transporter"/>
    <property type="match status" value="1"/>
</dbReference>
<dbReference type="InterPro" id="IPR011701">
    <property type="entry name" value="MFS"/>
</dbReference>
<dbReference type="PANTHER" id="PTHR23501:SF197">
    <property type="entry name" value="COMD"/>
    <property type="match status" value="1"/>
</dbReference>
<feature type="transmembrane region" description="Helical" evidence="9">
    <location>
        <begin position="383"/>
        <end position="402"/>
    </location>
</feature>
<evidence type="ECO:0000256" key="5">
    <source>
        <dbReference type="ARBA" id="ARBA00022692"/>
    </source>
</evidence>
<comment type="caution">
    <text evidence="11">The sequence shown here is derived from an EMBL/GenBank/DDBJ whole genome shotgun (WGS) entry which is preliminary data.</text>
</comment>
<feature type="transmembrane region" description="Helical" evidence="9">
    <location>
        <begin position="126"/>
        <end position="144"/>
    </location>
</feature>
<evidence type="ECO:0000256" key="1">
    <source>
        <dbReference type="ARBA" id="ARBA00004651"/>
    </source>
</evidence>
<feature type="transmembrane region" description="Helical" evidence="9">
    <location>
        <begin position="317"/>
        <end position="337"/>
    </location>
</feature>
<feature type="transmembrane region" description="Helical" evidence="9">
    <location>
        <begin position="156"/>
        <end position="177"/>
    </location>
</feature>
<accession>A0A1S2N4C5</accession>
<dbReference type="InterPro" id="IPR004638">
    <property type="entry name" value="EmrB-like"/>
</dbReference>
<feature type="transmembrane region" description="Helical" evidence="9">
    <location>
        <begin position="95"/>
        <end position="114"/>
    </location>
</feature>
<dbReference type="PROSITE" id="PS50850">
    <property type="entry name" value="MFS"/>
    <property type="match status" value="1"/>
</dbReference>
<feature type="transmembrane region" description="Helical" evidence="9">
    <location>
        <begin position="276"/>
        <end position="296"/>
    </location>
</feature>
<reference evidence="11 12" key="1">
    <citation type="submission" date="2016-10" db="EMBL/GenBank/DDBJ databases">
        <title>Draft genome sequence of strain LCT isolated from the Shenzhou X spacecraft of China.</title>
        <authorList>
            <person name="Huang B."/>
        </authorList>
    </citation>
    <scope>NUCLEOTIDE SEQUENCE [LARGE SCALE GENOMIC DNA]</scope>
    <source>
        <strain evidence="11 12">LCT-H5</strain>
    </source>
</reference>
<dbReference type="EMBL" id="MODZ01000002">
    <property type="protein sequence ID" value="OIJ36746.1"/>
    <property type="molecule type" value="Genomic_DNA"/>
</dbReference>
<dbReference type="PANTHER" id="PTHR23501">
    <property type="entry name" value="MAJOR FACILITATOR SUPERFAMILY"/>
    <property type="match status" value="1"/>
</dbReference>
<feature type="region of interest" description="Disordered" evidence="8">
    <location>
        <begin position="559"/>
        <end position="602"/>
    </location>
</feature>
<sequence length="602" mass="62654">MSTSYTPRHARSARASAAQTDRAQTGPAQTARASSSAVKPATSPTPGGALDPAPAPSILLLFIGLMLIMLMSSLNQTVLSPALPTIVGELNGVEHMSWVITAFILVSTIMMPIYGKLGDLWGRKPLLIFAILAFAAGSVTGALAESMTGLIVSRGLQGLGGGGLMILSQAVIADVIPARERGKYMGALMGVFAFSSVAGPLLGGWLTEGPGWRWGFWMNVPLGALALAAAVFLIPHTNAGARTRRARIDVLGMALLAAATACLVLAMTWGGNQYDWSSPTILGLLAAVVVAAVLFVPVELRAAEPVMPMALFRDRNFVLTTVAGLCMGIAMFGAIGYMPTYLQMVLGVDATQAGLLMIPMMGTMLVTSVTVGALVSKLGRYKAFMVAGSLLIAAGLFCLSRLATDTATYLICLALAVVGLGLGMSMQLLTLVVQNSFPVSMVGTATAGANFFRQVGATVGSALVGGLFTARLKDLLADRLAPVLAAARQQGQAPSLGSTNSLTPSVVQSLPDPVREVIIGAYNDALIPIFLWIMPLGIAAALVLLFVVEKDLATTVAASGTTKAPGAQEERREEPSEEEAELRHPRTGEIPLPETGMIPVRS</sequence>
<dbReference type="GO" id="GO:0022857">
    <property type="term" value="F:transmembrane transporter activity"/>
    <property type="evidence" value="ECO:0007669"/>
    <property type="project" value="InterPro"/>
</dbReference>
<dbReference type="Gene3D" id="1.20.1720.10">
    <property type="entry name" value="Multidrug resistance protein D"/>
    <property type="match status" value="1"/>
</dbReference>
<feature type="transmembrane region" description="Helical" evidence="9">
    <location>
        <begin position="58"/>
        <end position="75"/>
    </location>
</feature>
<organism evidence="11 12">
    <name type="scientific">Rothia kristinae</name>
    <dbReference type="NCBI Taxonomy" id="37923"/>
    <lineage>
        <taxon>Bacteria</taxon>
        <taxon>Bacillati</taxon>
        <taxon>Actinomycetota</taxon>
        <taxon>Actinomycetes</taxon>
        <taxon>Micrococcales</taxon>
        <taxon>Micrococcaceae</taxon>
        <taxon>Rothia</taxon>
    </lineage>
</organism>
<comment type="similarity">
    <text evidence="2">Belongs to the major facilitator superfamily. TCR/Tet family.</text>
</comment>
<keyword evidence="6 9" id="KW-1133">Transmembrane helix</keyword>
<dbReference type="Proteomes" id="UP000179540">
    <property type="component" value="Unassembled WGS sequence"/>
</dbReference>
<feature type="transmembrane region" description="Helical" evidence="9">
    <location>
        <begin position="214"/>
        <end position="234"/>
    </location>
</feature>
<dbReference type="InterPro" id="IPR020846">
    <property type="entry name" value="MFS_dom"/>
</dbReference>
<gene>
    <name evidence="11" type="ORF">BK826_02465</name>
</gene>
<keyword evidence="4" id="KW-1003">Cell membrane</keyword>
<feature type="transmembrane region" description="Helical" evidence="9">
    <location>
        <begin position="246"/>
        <end position="270"/>
    </location>
</feature>
<keyword evidence="3" id="KW-0813">Transport</keyword>
<dbReference type="SUPFAM" id="SSF103473">
    <property type="entry name" value="MFS general substrate transporter"/>
    <property type="match status" value="1"/>
</dbReference>
<feature type="domain" description="Major facilitator superfamily (MFS) profile" evidence="10">
    <location>
        <begin position="61"/>
        <end position="552"/>
    </location>
</feature>
<evidence type="ECO:0000259" key="10">
    <source>
        <dbReference type="PROSITE" id="PS50850"/>
    </source>
</evidence>
<dbReference type="GO" id="GO:0005886">
    <property type="term" value="C:plasma membrane"/>
    <property type="evidence" value="ECO:0007669"/>
    <property type="project" value="UniProtKB-SubCell"/>
</dbReference>
<evidence type="ECO:0000313" key="12">
    <source>
        <dbReference type="Proteomes" id="UP000179540"/>
    </source>
</evidence>
<feature type="transmembrane region" description="Helical" evidence="9">
    <location>
        <begin position="357"/>
        <end position="376"/>
    </location>
</feature>
<feature type="region of interest" description="Disordered" evidence="8">
    <location>
        <begin position="1"/>
        <end position="50"/>
    </location>
</feature>
<dbReference type="Gene3D" id="1.20.1250.20">
    <property type="entry name" value="MFS general substrate transporter like domains"/>
    <property type="match status" value="1"/>
</dbReference>
<dbReference type="OrthoDB" id="7375466at2"/>
<evidence type="ECO:0000256" key="9">
    <source>
        <dbReference type="SAM" id="Phobius"/>
    </source>
</evidence>
<evidence type="ECO:0000256" key="8">
    <source>
        <dbReference type="SAM" id="MobiDB-lite"/>
    </source>
</evidence>
<feature type="compositionally biased region" description="Polar residues" evidence="8">
    <location>
        <begin position="26"/>
        <end position="45"/>
    </location>
</feature>
<keyword evidence="7 9" id="KW-0472">Membrane</keyword>
<keyword evidence="5 9" id="KW-0812">Transmembrane</keyword>
<dbReference type="AlphaFoldDB" id="A0A1S2N4C5"/>
<feature type="transmembrane region" description="Helical" evidence="9">
    <location>
        <begin position="408"/>
        <end position="433"/>
    </location>
</feature>
<dbReference type="NCBIfam" id="TIGR00711">
    <property type="entry name" value="efflux_EmrB"/>
    <property type="match status" value="1"/>
</dbReference>
<name>A0A1S2N4C5_9MICC</name>
<evidence type="ECO:0000256" key="4">
    <source>
        <dbReference type="ARBA" id="ARBA00022475"/>
    </source>
</evidence>
<proteinExistence type="inferred from homology"/>
<protein>
    <submittedName>
        <fullName evidence="11">MFS transporter</fullName>
    </submittedName>
</protein>
<feature type="compositionally biased region" description="Low complexity" evidence="8">
    <location>
        <begin position="13"/>
        <end position="25"/>
    </location>
</feature>
<feature type="transmembrane region" description="Helical" evidence="9">
    <location>
        <begin position="525"/>
        <end position="548"/>
    </location>
</feature>
<dbReference type="PRINTS" id="PR01036">
    <property type="entry name" value="TCRTETB"/>
</dbReference>
<evidence type="ECO:0000256" key="7">
    <source>
        <dbReference type="ARBA" id="ARBA00023136"/>
    </source>
</evidence>
<dbReference type="Pfam" id="PF07690">
    <property type="entry name" value="MFS_1"/>
    <property type="match status" value="1"/>
</dbReference>
<feature type="transmembrane region" description="Helical" evidence="9">
    <location>
        <begin position="184"/>
        <end position="202"/>
    </location>
</feature>
<evidence type="ECO:0000313" key="11">
    <source>
        <dbReference type="EMBL" id="OIJ36746.1"/>
    </source>
</evidence>
<dbReference type="CDD" id="cd17502">
    <property type="entry name" value="MFS_Azr1_MDR_like"/>
    <property type="match status" value="1"/>
</dbReference>
<evidence type="ECO:0000256" key="2">
    <source>
        <dbReference type="ARBA" id="ARBA00007520"/>
    </source>
</evidence>
<comment type="subcellular location">
    <subcellularLocation>
        <location evidence="1">Cell membrane</location>
        <topology evidence="1">Multi-pass membrane protein</topology>
    </subcellularLocation>
</comment>
<dbReference type="InterPro" id="IPR036259">
    <property type="entry name" value="MFS_trans_sf"/>
</dbReference>
<evidence type="ECO:0000256" key="3">
    <source>
        <dbReference type="ARBA" id="ARBA00022448"/>
    </source>
</evidence>
<evidence type="ECO:0000256" key="6">
    <source>
        <dbReference type="ARBA" id="ARBA00022989"/>
    </source>
</evidence>